<feature type="non-terminal residue" evidence="2">
    <location>
        <position position="1"/>
    </location>
</feature>
<dbReference type="Proteomes" id="UP000265520">
    <property type="component" value="Unassembled WGS sequence"/>
</dbReference>
<protein>
    <submittedName>
        <fullName evidence="2">Uncharacterized protein</fullName>
    </submittedName>
</protein>
<dbReference type="EMBL" id="LXQA010951584">
    <property type="protein sequence ID" value="MCI78474.1"/>
    <property type="molecule type" value="Genomic_DNA"/>
</dbReference>
<feature type="non-terminal residue" evidence="2">
    <location>
        <position position="49"/>
    </location>
</feature>
<keyword evidence="3" id="KW-1185">Reference proteome</keyword>
<evidence type="ECO:0000256" key="1">
    <source>
        <dbReference type="SAM" id="MobiDB-lite"/>
    </source>
</evidence>
<comment type="caution">
    <text evidence="2">The sequence shown here is derived from an EMBL/GenBank/DDBJ whole genome shotgun (WGS) entry which is preliminary data.</text>
</comment>
<name>A0A392UR09_9FABA</name>
<accession>A0A392UR09</accession>
<reference evidence="2 3" key="1">
    <citation type="journal article" date="2018" name="Front. Plant Sci.">
        <title>Red Clover (Trifolium pratense) and Zigzag Clover (T. medium) - A Picture of Genomic Similarities and Differences.</title>
        <authorList>
            <person name="Dluhosova J."/>
            <person name="Istvanek J."/>
            <person name="Nedelnik J."/>
            <person name="Repkova J."/>
        </authorList>
    </citation>
    <scope>NUCLEOTIDE SEQUENCE [LARGE SCALE GENOMIC DNA]</scope>
    <source>
        <strain evidence="3">cv. 10/8</strain>
        <tissue evidence="2">Leaf</tissue>
    </source>
</reference>
<evidence type="ECO:0000313" key="3">
    <source>
        <dbReference type="Proteomes" id="UP000265520"/>
    </source>
</evidence>
<proteinExistence type="predicted"/>
<organism evidence="2 3">
    <name type="scientific">Trifolium medium</name>
    <dbReference type="NCBI Taxonomy" id="97028"/>
    <lineage>
        <taxon>Eukaryota</taxon>
        <taxon>Viridiplantae</taxon>
        <taxon>Streptophyta</taxon>
        <taxon>Embryophyta</taxon>
        <taxon>Tracheophyta</taxon>
        <taxon>Spermatophyta</taxon>
        <taxon>Magnoliopsida</taxon>
        <taxon>eudicotyledons</taxon>
        <taxon>Gunneridae</taxon>
        <taxon>Pentapetalae</taxon>
        <taxon>rosids</taxon>
        <taxon>fabids</taxon>
        <taxon>Fabales</taxon>
        <taxon>Fabaceae</taxon>
        <taxon>Papilionoideae</taxon>
        <taxon>50 kb inversion clade</taxon>
        <taxon>NPAAA clade</taxon>
        <taxon>Hologalegina</taxon>
        <taxon>IRL clade</taxon>
        <taxon>Trifolieae</taxon>
        <taxon>Trifolium</taxon>
    </lineage>
</organism>
<feature type="compositionally biased region" description="Polar residues" evidence="1">
    <location>
        <begin position="27"/>
        <end position="42"/>
    </location>
</feature>
<sequence>FEALIDKEDFVDQSLKQQEDIQEVEDGSQSTEAVGETQISNTDKSDADA</sequence>
<dbReference type="AlphaFoldDB" id="A0A392UR09"/>
<evidence type="ECO:0000313" key="2">
    <source>
        <dbReference type="EMBL" id="MCI78474.1"/>
    </source>
</evidence>
<gene>
    <name evidence="2" type="ORF">A2U01_0099744</name>
</gene>
<feature type="region of interest" description="Disordered" evidence="1">
    <location>
        <begin position="14"/>
        <end position="49"/>
    </location>
</feature>